<proteinExistence type="predicted"/>
<keyword evidence="2" id="KW-1185">Reference proteome</keyword>
<protein>
    <submittedName>
        <fullName evidence="1">Uncharacterized protein</fullName>
    </submittedName>
</protein>
<dbReference type="AlphaFoldDB" id="A0A161W1B6"/>
<dbReference type="EMBL" id="LFIW01002656">
    <property type="protein sequence ID" value="KZL64943.1"/>
    <property type="molecule type" value="Genomic_DNA"/>
</dbReference>
<organism evidence="1 2">
    <name type="scientific">Colletotrichum incanum</name>
    <name type="common">Soybean anthracnose fungus</name>
    <dbReference type="NCBI Taxonomy" id="1573173"/>
    <lineage>
        <taxon>Eukaryota</taxon>
        <taxon>Fungi</taxon>
        <taxon>Dikarya</taxon>
        <taxon>Ascomycota</taxon>
        <taxon>Pezizomycotina</taxon>
        <taxon>Sordariomycetes</taxon>
        <taxon>Hypocreomycetidae</taxon>
        <taxon>Glomerellales</taxon>
        <taxon>Glomerellaceae</taxon>
        <taxon>Colletotrichum</taxon>
        <taxon>Colletotrichum spaethianum species complex</taxon>
    </lineage>
</organism>
<gene>
    <name evidence="1" type="ORF">CI238_07118</name>
</gene>
<evidence type="ECO:0000313" key="1">
    <source>
        <dbReference type="EMBL" id="KZL64943.1"/>
    </source>
</evidence>
<accession>A0A161W1B6</accession>
<dbReference type="Proteomes" id="UP000076584">
    <property type="component" value="Unassembled WGS sequence"/>
</dbReference>
<comment type="caution">
    <text evidence="1">The sequence shown here is derived from an EMBL/GenBank/DDBJ whole genome shotgun (WGS) entry which is preliminary data.</text>
</comment>
<name>A0A161W1B6_COLIC</name>
<feature type="non-terminal residue" evidence="1">
    <location>
        <position position="1"/>
    </location>
</feature>
<reference evidence="1 2" key="1">
    <citation type="submission" date="2015-06" db="EMBL/GenBank/DDBJ databases">
        <title>Survival trade-offs in plant roots during colonization by closely related pathogenic and mutualistic fungi.</title>
        <authorList>
            <person name="Hacquard S."/>
            <person name="Kracher B."/>
            <person name="Hiruma K."/>
            <person name="Weinman A."/>
            <person name="Muench P."/>
            <person name="Garrido Oter R."/>
            <person name="Ver Loren van Themaat E."/>
            <person name="Dallerey J.-F."/>
            <person name="Damm U."/>
            <person name="Henrissat B."/>
            <person name="Lespinet O."/>
            <person name="Thon M."/>
            <person name="Kemen E."/>
            <person name="McHardy A.C."/>
            <person name="Schulze-Lefert P."/>
            <person name="O'Connell R.J."/>
        </authorList>
    </citation>
    <scope>NUCLEOTIDE SEQUENCE [LARGE SCALE GENOMIC DNA]</scope>
    <source>
        <strain evidence="1 2">MAFF 238704</strain>
    </source>
</reference>
<sequence length="211" mass="23382">LDSDPILGNTSCVRLMHGADFRSPNSPLFPCISRSWPYSCSCRTAYPADRRLYFGGGARTAESCSARGNMRGQHQTQCFGGSNCTFICTCTWLSSVSVLPKAGRYSPPDDPAHIDEVTTVLVAVYLGIPICFFHHLVTYHHVARFELSAVVQLGVRLLVRIYHVPVGPFTDLCYKRCPSGPYQLIIVSPSLYFLSTSFFWKPSSIAKAFTL</sequence>
<evidence type="ECO:0000313" key="2">
    <source>
        <dbReference type="Proteomes" id="UP000076584"/>
    </source>
</evidence>